<dbReference type="AlphaFoldDB" id="A0A066RK36"/>
<protein>
    <recommendedName>
        <fullName evidence="1">EAL domain-containing protein</fullName>
    </recommendedName>
</protein>
<dbReference type="InterPro" id="IPR001633">
    <property type="entry name" value="EAL_dom"/>
</dbReference>
<dbReference type="GO" id="GO:0071111">
    <property type="term" value="F:cyclic-guanylate-specific phosphodiesterase activity"/>
    <property type="evidence" value="ECO:0007669"/>
    <property type="project" value="InterPro"/>
</dbReference>
<evidence type="ECO:0000259" key="1">
    <source>
        <dbReference type="PROSITE" id="PS50883"/>
    </source>
</evidence>
<reference evidence="2 3" key="1">
    <citation type="submission" date="2014-04" db="EMBL/GenBank/DDBJ databases">
        <title>Draft genome sequence of Photobacterium halotolerans S2753: a solonamide, ngercheumicin and holomycin producer.</title>
        <authorList>
            <person name="Machado H.R."/>
            <person name="Gram L."/>
        </authorList>
    </citation>
    <scope>NUCLEOTIDE SEQUENCE [LARGE SCALE GENOMIC DNA]</scope>
    <source>
        <strain evidence="2 3">S2753</strain>
    </source>
</reference>
<dbReference type="OrthoDB" id="1673646at2"/>
<keyword evidence="3" id="KW-1185">Reference proteome</keyword>
<dbReference type="PROSITE" id="PS50883">
    <property type="entry name" value="EAL"/>
    <property type="match status" value="1"/>
</dbReference>
<dbReference type="InterPro" id="IPR035919">
    <property type="entry name" value="EAL_sf"/>
</dbReference>
<dbReference type="PANTHER" id="PTHR33121">
    <property type="entry name" value="CYCLIC DI-GMP PHOSPHODIESTERASE PDEF"/>
    <property type="match status" value="1"/>
</dbReference>
<dbReference type="Gene3D" id="3.20.20.450">
    <property type="entry name" value="EAL domain"/>
    <property type="match status" value="1"/>
</dbReference>
<sequence length="271" mass="30663">MPIHSSCEEINVSKIIATIQDIDMYLRTESDGSMSAAYDAYQIKTAFQPIHTVHGDIFGYEALARVYNEAGDELKTEPFFTSEYLDITDQVNLDRLARAIHVKNFARFFPTHFLFINMMPDMLLAHHRQASAEKRNEFGGLSSQVYVELLEHDCSCNHELQCVLHQMRAQGLKIAIDDYGVKASSERRARLLNPDMIKVDRSLLADYLAGETQPLNQVVALAHELGATLLLEGVENEAGREVATRLGVDYMQGFYLGRPQLLSEMLESRVY</sequence>
<dbReference type="InterPro" id="IPR050706">
    <property type="entry name" value="Cyclic-di-GMP_PDE-like"/>
</dbReference>
<dbReference type="Pfam" id="PF00563">
    <property type="entry name" value="EAL"/>
    <property type="match status" value="1"/>
</dbReference>
<dbReference type="CDD" id="cd01948">
    <property type="entry name" value="EAL"/>
    <property type="match status" value="1"/>
</dbReference>
<dbReference type="PANTHER" id="PTHR33121:SF76">
    <property type="entry name" value="SIGNALING PROTEIN"/>
    <property type="match status" value="1"/>
</dbReference>
<comment type="caution">
    <text evidence="2">The sequence shown here is derived from an EMBL/GenBank/DDBJ whole genome shotgun (WGS) entry which is preliminary data.</text>
</comment>
<dbReference type="EMBL" id="JMIB01000028">
    <property type="protein sequence ID" value="KDM90800.1"/>
    <property type="molecule type" value="Genomic_DNA"/>
</dbReference>
<evidence type="ECO:0000313" key="2">
    <source>
        <dbReference type="EMBL" id="KDM90800.1"/>
    </source>
</evidence>
<proteinExistence type="predicted"/>
<accession>A0A066RK36</accession>
<dbReference type="SUPFAM" id="SSF141868">
    <property type="entry name" value="EAL domain-like"/>
    <property type="match status" value="1"/>
</dbReference>
<dbReference type="STRING" id="1654360.EA58_15555"/>
<name>A0A066RK36_9GAMM</name>
<gene>
    <name evidence="2" type="ORF">EA58_15555</name>
</gene>
<organism evidence="2 3">
    <name type="scientific">Photobacterium galatheae</name>
    <dbReference type="NCBI Taxonomy" id="1654360"/>
    <lineage>
        <taxon>Bacteria</taxon>
        <taxon>Pseudomonadati</taxon>
        <taxon>Pseudomonadota</taxon>
        <taxon>Gammaproteobacteria</taxon>
        <taxon>Vibrionales</taxon>
        <taxon>Vibrionaceae</taxon>
        <taxon>Photobacterium</taxon>
    </lineage>
</organism>
<dbReference type="Proteomes" id="UP000027192">
    <property type="component" value="Unassembled WGS sequence"/>
</dbReference>
<dbReference type="SMART" id="SM00052">
    <property type="entry name" value="EAL"/>
    <property type="match status" value="1"/>
</dbReference>
<evidence type="ECO:0000313" key="3">
    <source>
        <dbReference type="Proteomes" id="UP000027192"/>
    </source>
</evidence>
<feature type="domain" description="EAL" evidence="1">
    <location>
        <begin position="27"/>
        <end position="271"/>
    </location>
</feature>